<dbReference type="AlphaFoldDB" id="A0A3E2BPM7"/>
<dbReference type="Pfam" id="PF13620">
    <property type="entry name" value="CarboxypepD_reg"/>
    <property type="match status" value="1"/>
</dbReference>
<dbReference type="PANTHER" id="PTHR44943">
    <property type="entry name" value="CELLULOSE SYNTHASE OPERON PROTEIN C"/>
    <property type="match status" value="1"/>
</dbReference>
<dbReference type="Gene3D" id="1.25.40.10">
    <property type="entry name" value="Tetratricopeptide repeat domain"/>
    <property type="match status" value="2"/>
</dbReference>
<accession>A0A3E2BPM7</accession>
<evidence type="ECO:0000313" key="5">
    <source>
        <dbReference type="Proteomes" id="UP000257323"/>
    </source>
</evidence>
<dbReference type="Proteomes" id="UP000257323">
    <property type="component" value="Unassembled WGS sequence"/>
</dbReference>
<dbReference type="InterPro" id="IPR019734">
    <property type="entry name" value="TPR_rpt"/>
</dbReference>
<dbReference type="SMART" id="SM00028">
    <property type="entry name" value="TPR"/>
    <property type="match status" value="5"/>
</dbReference>
<comment type="caution">
    <text evidence="4">The sequence shown here is derived from an EMBL/GenBank/DDBJ whole genome shotgun (WGS) entry which is preliminary data.</text>
</comment>
<dbReference type="PANTHER" id="PTHR44943:SF8">
    <property type="entry name" value="TPR REPEAT-CONTAINING PROTEIN MJ0263"/>
    <property type="match status" value="1"/>
</dbReference>
<dbReference type="SUPFAM" id="SSF49464">
    <property type="entry name" value="Carboxypeptidase regulatory domain-like"/>
    <property type="match status" value="1"/>
</dbReference>
<feature type="repeat" description="TPR" evidence="3">
    <location>
        <begin position="194"/>
        <end position="227"/>
    </location>
</feature>
<keyword evidence="1" id="KW-0677">Repeat</keyword>
<dbReference type="PROSITE" id="PS50005">
    <property type="entry name" value="TPR"/>
    <property type="match status" value="4"/>
</dbReference>
<dbReference type="InterPro" id="IPR008969">
    <property type="entry name" value="CarboxyPept-like_regulatory"/>
</dbReference>
<evidence type="ECO:0000256" key="1">
    <source>
        <dbReference type="ARBA" id="ARBA00022737"/>
    </source>
</evidence>
<dbReference type="Pfam" id="PF13432">
    <property type="entry name" value="TPR_16"/>
    <property type="match status" value="1"/>
</dbReference>
<dbReference type="PROSITE" id="PS50293">
    <property type="entry name" value="TPR_REGION"/>
    <property type="match status" value="2"/>
</dbReference>
<evidence type="ECO:0000313" key="4">
    <source>
        <dbReference type="EMBL" id="RFT16664.1"/>
    </source>
</evidence>
<keyword evidence="2 3" id="KW-0802">TPR repeat</keyword>
<feature type="repeat" description="TPR" evidence="3">
    <location>
        <begin position="228"/>
        <end position="261"/>
    </location>
</feature>
<feature type="repeat" description="TPR" evidence="3">
    <location>
        <begin position="160"/>
        <end position="193"/>
    </location>
</feature>
<feature type="repeat" description="TPR" evidence="3">
    <location>
        <begin position="262"/>
        <end position="295"/>
    </location>
</feature>
<evidence type="ECO:0000256" key="2">
    <source>
        <dbReference type="ARBA" id="ARBA00022803"/>
    </source>
</evidence>
<sequence length="310" mass="34594">MNNKKLIVYVLVVSVLLIFLSTNGLAQVSGKLRGTVVDSQDNPVEKATITIVSTRTAAQRYETRTDKDGRFVQVGIYPGYYQVTIKKEGFLPKTFEVHVEIDGDTNMETIKLETADERAAKSLSGADRAFMKANEFYNKQDYEKAVAGYQEAIGLSSSNWAYHFNLGLAYKKLNKLCEAREAFSQAVQLNPNSFSANKELGELLAKEEQYEAAAGYYRKAVELSPNDPDAHYNLGACLVNLGQGEEALGHFQKVVELKPDYAEAYFQMGSIYISQNKKAEAIASLEKFIELAPQHEKAGLARQLLEYLKK</sequence>
<dbReference type="EMBL" id="QUAH01000002">
    <property type="protein sequence ID" value="RFT16664.1"/>
    <property type="molecule type" value="Genomic_DNA"/>
</dbReference>
<dbReference type="Pfam" id="PF13181">
    <property type="entry name" value="TPR_8"/>
    <property type="match status" value="3"/>
</dbReference>
<dbReference type="SUPFAM" id="SSF48452">
    <property type="entry name" value="TPR-like"/>
    <property type="match status" value="1"/>
</dbReference>
<organism evidence="4 5">
    <name type="scientific">Candidatus Saccharicenans subterraneus</name>
    <dbReference type="NCBI Taxonomy" id="2508984"/>
    <lineage>
        <taxon>Bacteria</taxon>
        <taxon>Candidatus Aminicenantota</taxon>
        <taxon>Candidatus Aminicenantia</taxon>
        <taxon>Candidatus Aminicenantales</taxon>
        <taxon>Candidatus Saccharicenantaceae</taxon>
        <taxon>Candidatus Saccharicenans</taxon>
    </lineage>
</organism>
<proteinExistence type="predicted"/>
<dbReference type="InterPro" id="IPR051685">
    <property type="entry name" value="Ycf3/AcsC/BcsC/TPR_MFPF"/>
</dbReference>
<name>A0A3E2BPM7_9BACT</name>
<reference evidence="4 5" key="1">
    <citation type="submission" date="2018-08" db="EMBL/GenBank/DDBJ databases">
        <title>Genome analysis of the thermophilic bacterium of the candidate phylum Aminicenantes from deep subsurface aquifer revealed its physiology and ecological role.</title>
        <authorList>
            <person name="Kadnikov V.V."/>
            <person name="Mardanov A.V."/>
            <person name="Beletsky A.V."/>
            <person name="Karnachuk O.V."/>
            <person name="Ravin N.V."/>
        </authorList>
    </citation>
    <scope>NUCLEOTIDE SEQUENCE [LARGE SCALE GENOMIC DNA]</scope>
    <source>
        <strain evidence="4">BY38</strain>
    </source>
</reference>
<gene>
    <name evidence="4" type="ORF">OP8BY_1277</name>
</gene>
<evidence type="ECO:0000256" key="3">
    <source>
        <dbReference type="PROSITE-ProRule" id="PRU00339"/>
    </source>
</evidence>
<dbReference type="InterPro" id="IPR011990">
    <property type="entry name" value="TPR-like_helical_dom_sf"/>
</dbReference>
<protein>
    <submittedName>
        <fullName evidence="4">Uncharacterized protein</fullName>
    </submittedName>
</protein>
<dbReference type="Gene3D" id="2.60.40.1120">
    <property type="entry name" value="Carboxypeptidase-like, regulatory domain"/>
    <property type="match status" value="1"/>
</dbReference>